<dbReference type="Proteomes" id="UP001159042">
    <property type="component" value="Unassembled WGS sequence"/>
</dbReference>
<protein>
    <submittedName>
        <fullName evidence="2">Uncharacterized protein</fullName>
    </submittedName>
</protein>
<keyword evidence="3" id="KW-1185">Reference proteome</keyword>
<evidence type="ECO:0000313" key="3">
    <source>
        <dbReference type="Proteomes" id="UP001159042"/>
    </source>
</evidence>
<dbReference type="InterPro" id="IPR012444">
    <property type="entry name" value="DUF1647"/>
</dbReference>
<sequence>MRTKNFLITLCVVVSVSLIFIILGQHKPESIQNIVSSTNKQLKTFKDNLRDAEAKTLIADEKYLNLLGFTEQPRLFPKDTWKNTSLPVVVTYVLDGQESQAIGLIINVAKVLPNNTILVYNLGLGDYALKTLLNYCNSSRCQVVTYDLSEFPSHVENENLHAFRPLILQDALRHTGSIFFLECRYRLLKNVTQTSIMHLYDSKAKKTGVLTWPVDSKNPVTSLTHKKMFEYFHTDAENFLFLQMVKADVLFLVNTQVVHYDIMLPWIQCALTQDCVCPIGAQSAGCKFDKKPQYRYSGCHSYDASALNIALGLSFKQDSAQYTYRGSLSYFEVVALSSAEALLKELEQNSTTEGRLLPFEA</sequence>
<feature type="chain" id="PRO_5043832632" evidence="1">
    <location>
        <begin position="25"/>
        <end position="361"/>
    </location>
</feature>
<dbReference type="EMBL" id="JANEYG010000015">
    <property type="protein sequence ID" value="KAJ8920115.1"/>
    <property type="molecule type" value="Genomic_DNA"/>
</dbReference>
<keyword evidence="1" id="KW-0732">Signal</keyword>
<dbReference type="PANTHER" id="PTHR31389">
    <property type="entry name" value="LD39211P"/>
    <property type="match status" value="1"/>
</dbReference>
<evidence type="ECO:0000313" key="2">
    <source>
        <dbReference type="EMBL" id="KAJ8920115.1"/>
    </source>
</evidence>
<dbReference type="AlphaFoldDB" id="A0AAV8W139"/>
<accession>A0AAV8W139</accession>
<feature type="signal peptide" evidence="1">
    <location>
        <begin position="1"/>
        <end position="24"/>
    </location>
</feature>
<dbReference type="PANTHER" id="PTHR31389:SF4">
    <property type="entry name" value="LD39211P"/>
    <property type="match status" value="1"/>
</dbReference>
<evidence type="ECO:0000256" key="1">
    <source>
        <dbReference type="SAM" id="SignalP"/>
    </source>
</evidence>
<dbReference type="Pfam" id="PF07801">
    <property type="entry name" value="DUF1647"/>
    <property type="match status" value="1"/>
</dbReference>
<reference evidence="2 3" key="1">
    <citation type="journal article" date="2023" name="Insect Mol. Biol.">
        <title>Genome sequencing provides insights into the evolution of gene families encoding plant cell wall-degrading enzymes in longhorned beetles.</title>
        <authorList>
            <person name="Shin N.R."/>
            <person name="Okamura Y."/>
            <person name="Kirsch R."/>
            <person name="Pauchet Y."/>
        </authorList>
    </citation>
    <scope>NUCLEOTIDE SEQUENCE [LARGE SCALE GENOMIC DNA]</scope>
    <source>
        <strain evidence="2">EAD_L_NR</strain>
    </source>
</reference>
<gene>
    <name evidence="2" type="ORF">NQ315_011771</name>
</gene>
<name>A0AAV8W139_9CUCU</name>
<comment type="caution">
    <text evidence="2">The sequence shown here is derived from an EMBL/GenBank/DDBJ whole genome shotgun (WGS) entry which is preliminary data.</text>
</comment>
<proteinExistence type="predicted"/>
<organism evidence="2 3">
    <name type="scientific">Exocentrus adspersus</name>
    <dbReference type="NCBI Taxonomy" id="1586481"/>
    <lineage>
        <taxon>Eukaryota</taxon>
        <taxon>Metazoa</taxon>
        <taxon>Ecdysozoa</taxon>
        <taxon>Arthropoda</taxon>
        <taxon>Hexapoda</taxon>
        <taxon>Insecta</taxon>
        <taxon>Pterygota</taxon>
        <taxon>Neoptera</taxon>
        <taxon>Endopterygota</taxon>
        <taxon>Coleoptera</taxon>
        <taxon>Polyphaga</taxon>
        <taxon>Cucujiformia</taxon>
        <taxon>Chrysomeloidea</taxon>
        <taxon>Cerambycidae</taxon>
        <taxon>Lamiinae</taxon>
        <taxon>Acanthocinini</taxon>
        <taxon>Exocentrus</taxon>
    </lineage>
</organism>